<dbReference type="InterPro" id="IPR006357">
    <property type="entry name" value="HAD-SF_hydro_IIA"/>
</dbReference>
<proteinExistence type="inferred from homology"/>
<gene>
    <name evidence="5" type="ORF">H8698_00700</name>
</gene>
<evidence type="ECO:0000256" key="4">
    <source>
        <dbReference type="PIRSR" id="PIRSR000915-3"/>
    </source>
</evidence>
<accession>A0A926HXL4</accession>
<dbReference type="Gene3D" id="3.40.50.1000">
    <property type="entry name" value="HAD superfamily/HAD-like"/>
    <property type="match status" value="2"/>
</dbReference>
<comment type="function">
    <text evidence="1">Catalyzes the dephosphorylation of 2-6 carbon acid sugars in vitro.</text>
</comment>
<feature type="active site" description="Proton donor" evidence="2">
    <location>
        <position position="26"/>
    </location>
</feature>
<feature type="binding site" evidence="3">
    <location>
        <position position="198"/>
    </location>
    <ligand>
        <name>substrate</name>
    </ligand>
</feature>
<dbReference type="NCBIfam" id="TIGR01460">
    <property type="entry name" value="HAD-SF-IIA"/>
    <property type="match status" value="1"/>
</dbReference>
<keyword evidence="5" id="KW-0378">Hydrolase</keyword>
<evidence type="ECO:0000256" key="1">
    <source>
        <dbReference type="PIRNR" id="PIRNR000915"/>
    </source>
</evidence>
<keyword evidence="1 4" id="KW-0460">Magnesium</keyword>
<name>A0A926HXL4_9FIRM</name>
<dbReference type="PANTHER" id="PTHR19288">
    <property type="entry name" value="4-NITROPHENYLPHOSPHATASE-RELATED"/>
    <property type="match status" value="1"/>
</dbReference>
<feature type="binding site" evidence="4">
    <location>
        <position position="26"/>
    </location>
    <ligand>
        <name>Mg(2+)</name>
        <dbReference type="ChEBI" id="CHEBI:18420"/>
    </ligand>
</feature>
<dbReference type="GO" id="GO:0046872">
    <property type="term" value="F:metal ion binding"/>
    <property type="evidence" value="ECO:0007669"/>
    <property type="project" value="UniProtKB-KW"/>
</dbReference>
<dbReference type="InterPro" id="IPR023214">
    <property type="entry name" value="HAD_sf"/>
</dbReference>
<dbReference type="GO" id="GO:0005737">
    <property type="term" value="C:cytoplasm"/>
    <property type="evidence" value="ECO:0007669"/>
    <property type="project" value="TreeGrafter"/>
</dbReference>
<dbReference type="AlphaFoldDB" id="A0A926HXL4"/>
<sequence>MQNYAKFFRKEISGLKQKKLFLLDMDGTIYLDHQLFDGTLDFLDYVKSIGGRYLFLTNNSSNSADKYVEKLKSLGIASEKEDFLTSVFATALYLKKHYANKKHYVFGTKSFQEELADAGLNVTDTLSDDIDCLVMGYDTELTFQKLEDACILLGRGVPYIAANPDFVCPTWYGYVPDCGSVAQALFNATKRMPKFIGKPEPEMALLALERTGFQKSDTILLGDRLYTDIACGVNAGIDTALMLSGEATMKDYEESSVKPDFIFETIKEFLKFLK</sequence>
<comment type="cofactor">
    <cofactor evidence="4">
        <name>Mg(2+)</name>
        <dbReference type="ChEBI" id="CHEBI:18420"/>
    </cofactor>
    <text evidence="4">Divalent metal ions. Mg(2+) is the most effective.</text>
</comment>
<evidence type="ECO:0000313" key="5">
    <source>
        <dbReference type="EMBL" id="MBC8539493.1"/>
    </source>
</evidence>
<dbReference type="Proteomes" id="UP000611762">
    <property type="component" value="Unassembled WGS sequence"/>
</dbReference>
<dbReference type="EMBL" id="JACRSU010000001">
    <property type="protein sequence ID" value="MBC8539493.1"/>
    <property type="molecule type" value="Genomic_DNA"/>
</dbReference>
<feature type="active site" description="Nucleophile" evidence="2">
    <location>
        <position position="24"/>
    </location>
</feature>
<evidence type="ECO:0000256" key="3">
    <source>
        <dbReference type="PIRSR" id="PIRSR000915-2"/>
    </source>
</evidence>
<dbReference type="Pfam" id="PF13242">
    <property type="entry name" value="Hydrolase_like"/>
    <property type="match status" value="1"/>
</dbReference>
<comment type="similarity">
    <text evidence="1">Belongs to the HAD-like hydrolase superfamily. NagD family.</text>
</comment>
<comment type="caution">
    <text evidence="5">The sequence shown here is derived from an EMBL/GenBank/DDBJ whole genome shotgun (WGS) entry which is preliminary data.</text>
</comment>
<dbReference type="PIRSF" id="PIRSF000915">
    <property type="entry name" value="PGP-type_phosphatase"/>
    <property type="match status" value="1"/>
</dbReference>
<protein>
    <recommendedName>
        <fullName evidence="1">Acid sugar phosphatase</fullName>
        <ecNumber evidence="1">3.1.3.-</ecNumber>
    </recommendedName>
</protein>
<evidence type="ECO:0000256" key="2">
    <source>
        <dbReference type="PIRSR" id="PIRSR000915-1"/>
    </source>
</evidence>
<dbReference type="InterPro" id="IPR036412">
    <property type="entry name" value="HAD-like_sf"/>
</dbReference>
<dbReference type="PROSITE" id="PS01228">
    <property type="entry name" value="COF_1"/>
    <property type="match status" value="1"/>
</dbReference>
<keyword evidence="6" id="KW-1185">Reference proteome</keyword>
<feature type="binding site" evidence="4">
    <location>
        <position position="24"/>
    </location>
    <ligand>
        <name>Mg(2+)</name>
        <dbReference type="ChEBI" id="CHEBI:18420"/>
    </ligand>
</feature>
<dbReference type="SUPFAM" id="SSF56784">
    <property type="entry name" value="HAD-like"/>
    <property type="match status" value="1"/>
</dbReference>
<feature type="binding site" evidence="4">
    <location>
        <position position="223"/>
    </location>
    <ligand>
        <name>Mg(2+)</name>
        <dbReference type="ChEBI" id="CHEBI:18420"/>
    </ligand>
</feature>
<dbReference type="GO" id="GO:0016791">
    <property type="term" value="F:phosphatase activity"/>
    <property type="evidence" value="ECO:0007669"/>
    <property type="project" value="TreeGrafter"/>
</dbReference>
<organism evidence="5 6">
    <name type="scientific">Congzhengia minquanensis</name>
    <dbReference type="NCBI Taxonomy" id="2763657"/>
    <lineage>
        <taxon>Bacteria</taxon>
        <taxon>Bacillati</taxon>
        <taxon>Bacillota</taxon>
        <taxon>Clostridia</taxon>
        <taxon>Eubacteriales</taxon>
        <taxon>Oscillospiraceae</taxon>
        <taxon>Congzhengia</taxon>
    </lineage>
</organism>
<dbReference type="RefSeq" id="WP_249310627.1">
    <property type="nucleotide sequence ID" value="NZ_JACRSU010000001.1"/>
</dbReference>
<dbReference type="PANTHER" id="PTHR19288:SF46">
    <property type="entry name" value="HALOACID DEHALOGENASE-LIKE HYDROLASE DOMAIN-CONTAINING PROTEIN 2"/>
    <property type="match status" value="1"/>
</dbReference>
<reference evidence="5" key="1">
    <citation type="submission" date="2020-08" db="EMBL/GenBank/DDBJ databases">
        <title>Genome public.</title>
        <authorList>
            <person name="Liu C."/>
            <person name="Sun Q."/>
        </authorList>
    </citation>
    <scope>NUCLEOTIDE SEQUENCE</scope>
    <source>
        <strain evidence="5">H8</strain>
    </source>
</reference>
<keyword evidence="1 4" id="KW-0479">Metal-binding</keyword>
<evidence type="ECO:0000313" key="6">
    <source>
        <dbReference type="Proteomes" id="UP000611762"/>
    </source>
</evidence>
<dbReference type="Pfam" id="PF13344">
    <property type="entry name" value="Hydrolase_6"/>
    <property type="match status" value="1"/>
</dbReference>
<dbReference type="EC" id="3.1.3.-" evidence="1"/>